<protein>
    <submittedName>
        <fullName evidence="2">Glr0466 protein</fullName>
    </submittedName>
</protein>
<dbReference type="PhylomeDB" id="Q7NNE5"/>
<feature type="domain" description="DUF1972" evidence="1">
    <location>
        <begin position="31"/>
        <end position="198"/>
    </location>
</feature>
<reference evidence="2 3" key="2">
    <citation type="journal article" date="2003" name="DNA Res.">
        <title>Complete genome structure of Gloeobacter violaceus PCC 7421, a cyanobacterium that lacks thylakoids (supplement).</title>
        <authorList>
            <person name="Nakamura Y."/>
            <person name="Kaneko T."/>
            <person name="Sato S."/>
            <person name="Mimuro M."/>
            <person name="Miyashita H."/>
            <person name="Tsuchiya T."/>
            <person name="Sasamoto S."/>
            <person name="Watanabe A."/>
            <person name="Kawashima K."/>
            <person name="Kishida Y."/>
            <person name="Kiyokawa C."/>
            <person name="Kohara M."/>
            <person name="Matsumoto M."/>
            <person name="Matsuno A."/>
            <person name="Nakazaki N."/>
            <person name="Shimpo S."/>
            <person name="Takeuchi C."/>
            <person name="Yamada M."/>
            <person name="Tabata S."/>
        </authorList>
    </citation>
    <scope>NUCLEOTIDE SEQUENCE [LARGE SCALE GENOMIC DNA]</scope>
    <source>
        <strain evidence="3">ATCC 29082 / PCC 7421</strain>
    </source>
</reference>
<evidence type="ECO:0000259" key="1">
    <source>
        <dbReference type="Pfam" id="PF09314"/>
    </source>
</evidence>
<dbReference type="AlphaFoldDB" id="Q7NNE5"/>
<dbReference type="Gene3D" id="3.40.50.2000">
    <property type="entry name" value="Glycogen Phosphorylase B"/>
    <property type="match status" value="2"/>
</dbReference>
<proteinExistence type="predicted"/>
<dbReference type="EnsemblBacteria" id="BAC88407">
    <property type="protein sequence ID" value="BAC88407"/>
    <property type="gene ID" value="BAC88407"/>
</dbReference>
<dbReference type="HOGENOM" id="CLU_009583_3_0_3"/>
<evidence type="ECO:0000313" key="3">
    <source>
        <dbReference type="Proteomes" id="UP000000557"/>
    </source>
</evidence>
<dbReference type="InParanoid" id="Q7NNE5"/>
<dbReference type="STRING" id="251221.gene:10757938"/>
<dbReference type="EMBL" id="BA000045">
    <property type="protein sequence ID" value="BAC88407.1"/>
    <property type="molecule type" value="Genomic_DNA"/>
</dbReference>
<accession>Q7NNE5</accession>
<dbReference type="CAZy" id="GT4">
    <property type="family name" value="Glycosyltransferase Family 4"/>
</dbReference>
<sequence length="407" mass="45324">MRPRQLLPRAHLTNCRLLLIISGVVRMKIAFCGTRGLPAKYGGFETAVQEITSRLAADGVECEVFCRGHMYKQQPAAYEGRTLVYVPGSTNRSLDTFVSSIQTGLHLLSNRKQYDYVFWFNNANLPGILMTLFTGIPMSVNTDGLEWRRPKWSLPFKLYYFGASAIIAKLCNLISDSRELSIYYRKRFGASSVFIPYGVPQLPQVSSVRAAEILKQYGVEPGKYSLQITRIEADNLPVEAAEGFVDSGLSREGYKHLVIGYSHDTPYSLRLKELAARHGEHVLVCKAVYDADVVTVLRRYCALYIHGNSVGGTNPALLEAMQLCPRVLAIDTPFSRETLGELGEFFTVGTLASDFRRTIAASDHSKQLRQRIEQLYDWDAVADAYVALATGNTMAVKQPSLLNSGKV</sequence>
<dbReference type="SUPFAM" id="SSF53756">
    <property type="entry name" value="UDP-Glycosyltransferase/glycogen phosphorylase"/>
    <property type="match status" value="1"/>
</dbReference>
<evidence type="ECO:0000313" key="2">
    <source>
        <dbReference type="EMBL" id="BAC88407.1"/>
    </source>
</evidence>
<gene>
    <name evidence="2" type="ordered locus">glr0466</name>
</gene>
<dbReference type="Pfam" id="PF09314">
    <property type="entry name" value="DUF1972"/>
    <property type="match status" value="1"/>
</dbReference>
<name>Q7NNE5_GLOVI</name>
<dbReference type="OrthoDB" id="9771846at2"/>
<dbReference type="InterPro" id="IPR015393">
    <property type="entry name" value="DUF1972"/>
</dbReference>
<dbReference type="PATRIC" id="fig|251221.4.peg.474"/>
<organism evidence="2 3">
    <name type="scientific">Gloeobacter violaceus (strain ATCC 29082 / PCC 7421)</name>
    <dbReference type="NCBI Taxonomy" id="251221"/>
    <lineage>
        <taxon>Bacteria</taxon>
        <taxon>Bacillati</taxon>
        <taxon>Cyanobacteriota</taxon>
        <taxon>Cyanophyceae</taxon>
        <taxon>Gloeobacterales</taxon>
        <taxon>Gloeobacteraceae</taxon>
        <taxon>Gloeobacter</taxon>
    </lineage>
</organism>
<keyword evidence="3" id="KW-1185">Reference proteome</keyword>
<dbReference type="Proteomes" id="UP000000557">
    <property type="component" value="Chromosome"/>
</dbReference>
<dbReference type="KEGG" id="gvi:glr0466"/>
<reference evidence="2 3" key="1">
    <citation type="journal article" date="2003" name="DNA Res.">
        <title>Complete genome structure of Gloeobacter violaceus PCC 7421, a cyanobacterium that lacks thylakoids.</title>
        <authorList>
            <person name="Nakamura Y."/>
            <person name="Kaneko T."/>
            <person name="Sato S."/>
            <person name="Mimuro M."/>
            <person name="Miyashita H."/>
            <person name="Tsuchiya T."/>
            <person name="Sasamoto S."/>
            <person name="Watanabe A."/>
            <person name="Kawashima K."/>
            <person name="Kishida Y."/>
            <person name="Kiyokawa C."/>
            <person name="Kohara M."/>
            <person name="Matsumoto M."/>
            <person name="Matsuno A."/>
            <person name="Nakazaki N."/>
            <person name="Shimpo S."/>
            <person name="Takeuchi C."/>
            <person name="Yamada M."/>
            <person name="Tabata S."/>
        </authorList>
    </citation>
    <scope>NUCLEOTIDE SEQUENCE [LARGE SCALE GENOMIC DNA]</scope>
    <source>
        <strain evidence="3">ATCC 29082 / PCC 7421</strain>
    </source>
</reference>
<dbReference type="eggNOG" id="COG0438">
    <property type="taxonomic scope" value="Bacteria"/>
</dbReference>